<evidence type="ECO:0000313" key="4">
    <source>
        <dbReference type="Proteomes" id="UP000094626"/>
    </source>
</evidence>
<feature type="transmembrane region" description="Helical" evidence="2">
    <location>
        <begin position="64"/>
        <end position="82"/>
    </location>
</feature>
<evidence type="ECO:0000256" key="2">
    <source>
        <dbReference type="SAM" id="Phobius"/>
    </source>
</evidence>
<dbReference type="AlphaFoldDB" id="A0A1D8A7W4"/>
<sequence>MSGATTEGELYFGVGNLLGGLSAIIIFLGGWFYCASVYGFLFGFGLGWIASGISAAIAFFAVKYLWGLLAVGALVLAYLVFFSGPKANDVVRQEAIAEHSLPQPTSTSDWSDWDQDQGQRGTPKPRSLEKYPSDDDASRAAIVAAQEAESAVNDAVRFASDAAAREASNEEYSTAETREITPD</sequence>
<feature type="region of interest" description="Disordered" evidence="1">
    <location>
        <begin position="101"/>
        <end position="139"/>
    </location>
</feature>
<dbReference type="Proteomes" id="UP000094626">
    <property type="component" value="Chromosome"/>
</dbReference>
<organism evidence="3 4">
    <name type="scientific">Novosphingobium resinovorum</name>
    <dbReference type="NCBI Taxonomy" id="158500"/>
    <lineage>
        <taxon>Bacteria</taxon>
        <taxon>Pseudomonadati</taxon>
        <taxon>Pseudomonadota</taxon>
        <taxon>Alphaproteobacteria</taxon>
        <taxon>Sphingomonadales</taxon>
        <taxon>Sphingomonadaceae</taxon>
        <taxon>Novosphingobium</taxon>
    </lineage>
</organism>
<dbReference type="RefSeq" id="WP_069708976.1">
    <property type="nucleotide sequence ID" value="NZ_CP017075.1"/>
</dbReference>
<name>A0A1D8A7W4_9SPHN</name>
<feature type="region of interest" description="Disordered" evidence="1">
    <location>
        <begin position="163"/>
        <end position="183"/>
    </location>
</feature>
<protein>
    <submittedName>
        <fullName evidence="3">Uncharacterized protein</fullName>
    </submittedName>
</protein>
<accession>A0A1D8A7W4</accession>
<feature type="compositionally biased region" description="Basic and acidic residues" evidence="1">
    <location>
        <begin position="126"/>
        <end position="138"/>
    </location>
</feature>
<keyword evidence="4" id="KW-1185">Reference proteome</keyword>
<feature type="transmembrane region" description="Helical" evidence="2">
    <location>
        <begin position="40"/>
        <end position="58"/>
    </location>
</feature>
<evidence type="ECO:0000313" key="3">
    <source>
        <dbReference type="EMBL" id="AOR78199.1"/>
    </source>
</evidence>
<gene>
    <name evidence="3" type="ORF">BES08_16630</name>
</gene>
<dbReference type="KEGG" id="nre:BES08_16630"/>
<keyword evidence="2" id="KW-0812">Transmembrane</keyword>
<reference evidence="4" key="1">
    <citation type="journal article" date="2017" name="J. Biotechnol.">
        <title>Complete genome sequence of Novosphingobium resinovorum SA1, a versatile xenobiotic-degrading bacterium capable of utilizing sulfanilic acid.</title>
        <authorList>
            <person name="Hegedus B."/>
            <person name="Kos P.B."/>
            <person name="Balint B."/>
            <person name="Maroti G."/>
            <person name="Gan H.M."/>
            <person name="Perei K."/>
            <person name="Rakhely G."/>
        </authorList>
    </citation>
    <scope>NUCLEOTIDE SEQUENCE [LARGE SCALE GENOMIC DNA]</scope>
    <source>
        <strain evidence="4">SA1</strain>
    </source>
</reference>
<proteinExistence type="predicted"/>
<dbReference type="EMBL" id="CP017075">
    <property type="protein sequence ID" value="AOR78199.1"/>
    <property type="molecule type" value="Genomic_DNA"/>
</dbReference>
<keyword evidence="2" id="KW-1133">Transmembrane helix</keyword>
<keyword evidence="2" id="KW-0472">Membrane</keyword>
<feature type="transmembrane region" description="Helical" evidence="2">
    <location>
        <begin position="12"/>
        <end position="33"/>
    </location>
</feature>
<evidence type="ECO:0000256" key="1">
    <source>
        <dbReference type="SAM" id="MobiDB-lite"/>
    </source>
</evidence>